<dbReference type="Pfam" id="PF03800">
    <property type="entry name" value="Nuf2"/>
    <property type="match status" value="1"/>
</dbReference>
<dbReference type="PANTHER" id="PTHR21650:SF2">
    <property type="entry name" value="KINETOCHORE PROTEIN NUF2"/>
    <property type="match status" value="1"/>
</dbReference>
<keyword evidence="10 14" id="KW-0175">Coiled coil</keyword>
<evidence type="ECO:0000256" key="8">
    <source>
        <dbReference type="ARBA" id="ARBA00022776"/>
    </source>
</evidence>
<dbReference type="Proteomes" id="UP000253664">
    <property type="component" value="Unassembled WGS sequence"/>
</dbReference>
<reference evidence="18 19" key="1">
    <citation type="journal article" date="2015" name="BMC Genomics">
        <title>Insights from the genome of Ophiocordyceps polyrhachis-furcata to pathogenicity and host specificity in insect fungi.</title>
        <authorList>
            <person name="Wichadakul D."/>
            <person name="Kobmoo N."/>
            <person name="Ingsriswang S."/>
            <person name="Tangphatsornruang S."/>
            <person name="Chantasingh D."/>
            <person name="Luangsa-ard J.J."/>
            <person name="Eurwilaichitr L."/>
        </authorList>
    </citation>
    <scope>NUCLEOTIDE SEQUENCE [LARGE SCALE GENOMIC DNA]</scope>
    <source>
        <strain evidence="18 19">BCC 54312</strain>
    </source>
</reference>
<evidence type="ECO:0000256" key="10">
    <source>
        <dbReference type="ARBA" id="ARBA00023054"/>
    </source>
</evidence>
<dbReference type="GO" id="GO:0045132">
    <property type="term" value="P:meiotic chromosome segregation"/>
    <property type="evidence" value="ECO:0007669"/>
    <property type="project" value="TreeGrafter"/>
</dbReference>
<feature type="domain" description="Kinetochore protein Nuf2 N-terminal" evidence="16">
    <location>
        <begin position="27"/>
        <end position="167"/>
    </location>
</feature>
<dbReference type="GO" id="GO:0051383">
    <property type="term" value="P:kinetochore organization"/>
    <property type="evidence" value="ECO:0007669"/>
    <property type="project" value="TreeGrafter"/>
</dbReference>
<evidence type="ECO:0000313" key="19">
    <source>
        <dbReference type="Proteomes" id="UP000253664"/>
    </source>
</evidence>
<evidence type="ECO:0000256" key="6">
    <source>
        <dbReference type="ARBA" id="ARBA00022454"/>
    </source>
</evidence>
<keyword evidence="12" id="KW-0131">Cell cycle</keyword>
<keyword evidence="11" id="KW-0539">Nucleus</keyword>
<name>A0A367L7U2_9HYPO</name>
<evidence type="ECO:0000256" key="2">
    <source>
        <dbReference type="ARBA" id="ARBA00004123"/>
    </source>
</evidence>
<dbReference type="InterPro" id="IPR038275">
    <property type="entry name" value="Nuf2_N_sf"/>
</dbReference>
<keyword evidence="19" id="KW-1185">Reference proteome</keyword>
<dbReference type="InterPro" id="IPR041112">
    <property type="entry name" value="Nuf2_DHR10-like"/>
</dbReference>
<protein>
    <recommendedName>
        <fullName evidence="5">Probable kinetochore protein NUF2</fullName>
    </recommendedName>
</protein>
<dbReference type="OrthoDB" id="8194677at2759"/>
<evidence type="ECO:0000256" key="5">
    <source>
        <dbReference type="ARBA" id="ARBA00017594"/>
    </source>
</evidence>
<dbReference type="InterPro" id="IPR005549">
    <property type="entry name" value="Kinetochore_Nuf2_N"/>
</dbReference>
<feature type="coiled-coil region" evidence="14">
    <location>
        <begin position="173"/>
        <end position="295"/>
    </location>
</feature>
<proteinExistence type="inferred from homology"/>
<dbReference type="PANTHER" id="PTHR21650">
    <property type="entry name" value="MEMBRALIN/KINETOCHORE PROTEIN NUF2"/>
    <property type="match status" value="1"/>
</dbReference>
<dbReference type="Pfam" id="PF18595">
    <property type="entry name" value="Nuf2_DHR10-like"/>
    <property type="match status" value="1"/>
</dbReference>
<feature type="domain" description="Nuf2 DHR10-like" evidence="17">
    <location>
        <begin position="281"/>
        <end position="395"/>
    </location>
</feature>
<comment type="caution">
    <text evidence="18">The sequence shown here is derived from an EMBL/GenBank/DDBJ whole genome shotgun (WGS) entry which is preliminary data.</text>
</comment>
<keyword evidence="9" id="KW-0995">Kinetochore</keyword>
<organism evidence="18 19">
    <name type="scientific">Ophiocordyceps polyrhachis-furcata BCC 54312</name>
    <dbReference type="NCBI Taxonomy" id="1330021"/>
    <lineage>
        <taxon>Eukaryota</taxon>
        <taxon>Fungi</taxon>
        <taxon>Dikarya</taxon>
        <taxon>Ascomycota</taxon>
        <taxon>Pezizomycotina</taxon>
        <taxon>Sordariomycetes</taxon>
        <taxon>Hypocreomycetidae</taxon>
        <taxon>Hypocreales</taxon>
        <taxon>Ophiocordycipitaceae</taxon>
        <taxon>Ophiocordyceps</taxon>
    </lineage>
</organism>
<accession>A0A367L7U2</accession>
<evidence type="ECO:0000256" key="11">
    <source>
        <dbReference type="ARBA" id="ARBA00023242"/>
    </source>
</evidence>
<keyword evidence="13" id="KW-0137">Centromere</keyword>
<evidence type="ECO:0000256" key="1">
    <source>
        <dbReference type="ARBA" id="ARBA00002772"/>
    </source>
</evidence>
<sequence>MAYNPRMSIAPTAQQSRSRNKKEDEADAFMRLPDREIVGCITDIGINFSVADLQKPNPAHVQQIFEWFAELLLNATRETVEAPMRAAAEDVCGDFADLVPVETRNLMGFYVSLRRLLVECGVNDFSFNDLYKPSYERLVKIFSYLINFVRFRESQTSIIDEHFNKTESVKARIETLHADNEDHEARLDDMRRNRKAMEAQVREKTTRNENLKRRLLELRRNQEKVAARLEDAKLNKGQLTSQLEQKTQEKLTLKQESAKLRPYMLQSPSALQDNLTELREILNNDKARIDALDRRSRALQTSADSFAMVTTDVASCIKILEDIAGELAKEEEEMARNAKQRDALSERGNNVREVERAEAMLRRQLGKWTERTEKLRDQSNQKSQEAKDKMHELRAVHKKLTEEHTEKTKEMEIRRVRIEQTEKKMLDLKENIENEVHAAHDEYLKMEAHIKLYITEMEQTIA</sequence>
<evidence type="ECO:0000256" key="7">
    <source>
        <dbReference type="ARBA" id="ARBA00022618"/>
    </source>
</evidence>
<evidence type="ECO:0000313" key="18">
    <source>
        <dbReference type="EMBL" id="RCI10485.1"/>
    </source>
</evidence>
<evidence type="ECO:0000256" key="3">
    <source>
        <dbReference type="ARBA" id="ARBA00004629"/>
    </source>
</evidence>
<keyword evidence="6" id="KW-0158">Chromosome</keyword>
<comment type="similarity">
    <text evidence="4">Belongs to the NUF2 family.</text>
</comment>
<dbReference type="GO" id="GO:0007052">
    <property type="term" value="P:mitotic spindle organization"/>
    <property type="evidence" value="ECO:0007669"/>
    <property type="project" value="TreeGrafter"/>
</dbReference>
<dbReference type="GO" id="GO:0051315">
    <property type="term" value="P:attachment of mitotic spindle microtubules to kinetochore"/>
    <property type="evidence" value="ECO:0007669"/>
    <property type="project" value="TreeGrafter"/>
</dbReference>
<dbReference type="GO" id="GO:0044877">
    <property type="term" value="F:protein-containing complex binding"/>
    <property type="evidence" value="ECO:0007669"/>
    <property type="project" value="TreeGrafter"/>
</dbReference>
<evidence type="ECO:0000256" key="4">
    <source>
        <dbReference type="ARBA" id="ARBA00005498"/>
    </source>
</evidence>
<evidence type="ECO:0000256" key="12">
    <source>
        <dbReference type="ARBA" id="ARBA00023306"/>
    </source>
</evidence>
<dbReference type="GO" id="GO:0031262">
    <property type="term" value="C:Ndc80 complex"/>
    <property type="evidence" value="ECO:0007669"/>
    <property type="project" value="InterPro"/>
</dbReference>
<dbReference type="GO" id="GO:0051301">
    <property type="term" value="P:cell division"/>
    <property type="evidence" value="ECO:0007669"/>
    <property type="project" value="UniProtKB-KW"/>
</dbReference>
<keyword evidence="8" id="KW-0498">Mitosis</keyword>
<dbReference type="STRING" id="1330021.A0A367L7U2"/>
<evidence type="ECO:0000256" key="14">
    <source>
        <dbReference type="SAM" id="Coils"/>
    </source>
</evidence>
<feature type="coiled-coil region" evidence="14">
    <location>
        <begin position="320"/>
        <end position="347"/>
    </location>
</feature>
<dbReference type="GO" id="GO:0005634">
    <property type="term" value="C:nucleus"/>
    <property type="evidence" value="ECO:0007669"/>
    <property type="project" value="UniProtKB-SubCell"/>
</dbReference>
<evidence type="ECO:0000256" key="15">
    <source>
        <dbReference type="SAM" id="MobiDB-lite"/>
    </source>
</evidence>
<evidence type="ECO:0000259" key="16">
    <source>
        <dbReference type="Pfam" id="PF03800"/>
    </source>
</evidence>
<comment type="function">
    <text evidence="1">Acts as a component of the essential kinetochore-associated NDC80 complex, which is required for chromosome segregation and spindle checkpoint activity.</text>
</comment>
<evidence type="ECO:0000256" key="9">
    <source>
        <dbReference type="ARBA" id="ARBA00022838"/>
    </source>
</evidence>
<evidence type="ECO:0000259" key="17">
    <source>
        <dbReference type="Pfam" id="PF18595"/>
    </source>
</evidence>
<evidence type="ECO:0000256" key="13">
    <source>
        <dbReference type="ARBA" id="ARBA00023328"/>
    </source>
</evidence>
<dbReference type="AlphaFoldDB" id="A0A367L7U2"/>
<keyword evidence="7" id="KW-0132">Cell division</keyword>
<feature type="region of interest" description="Disordered" evidence="15">
    <location>
        <begin position="370"/>
        <end position="389"/>
    </location>
</feature>
<feature type="region of interest" description="Disordered" evidence="15">
    <location>
        <begin position="1"/>
        <end position="25"/>
    </location>
</feature>
<dbReference type="Gene3D" id="1.10.418.60">
    <property type="entry name" value="Ncd80 complex, Nuf2 subunit"/>
    <property type="match status" value="1"/>
</dbReference>
<comment type="subcellular location">
    <subcellularLocation>
        <location evidence="3">Chromosome</location>
        <location evidence="3">Centromere</location>
        <location evidence="3">Kinetochore</location>
    </subcellularLocation>
    <subcellularLocation>
        <location evidence="2">Nucleus</location>
    </subcellularLocation>
</comment>
<gene>
    <name evidence="18" type="ORF">L249_4452</name>
</gene>
<dbReference type="EMBL" id="LKCN02000012">
    <property type="protein sequence ID" value="RCI10485.1"/>
    <property type="molecule type" value="Genomic_DNA"/>
</dbReference>